<feature type="domain" description="Chromosome segregation protein Spc25 C-terminal" evidence="12">
    <location>
        <begin position="232"/>
        <end position="300"/>
    </location>
</feature>
<proteinExistence type="inferred from homology"/>
<keyword evidence="10" id="KW-0539">Nucleus</keyword>
<evidence type="ECO:0000256" key="5">
    <source>
        <dbReference type="ARBA" id="ARBA00022618"/>
    </source>
</evidence>
<dbReference type="AlphaFoldDB" id="A0A5S6QLK8"/>
<evidence type="ECO:0000313" key="13">
    <source>
        <dbReference type="Proteomes" id="UP000046395"/>
    </source>
</evidence>
<organism evidence="13 15">
    <name type="scientific">Trichuris muris</name>
    <name type="common">Mouse whipworm</name>
    <dbReference type="NCBI Taxonomy" id="70415"/>
    <lineage>
        <taxon>Eukaryota</taxon>
        <taxon>Metazoa</taxon>
        <taxon>Ecdysozoa</taxon>
        <taxon>Nematoda</taxon>
        <taxon>Enoplea</taxon>
        <taxon>Dorylaimia</taxon>
        <taxon>Trichinellida</taxon>
        <taxon>Trichuridae</taxon>
        <taxon>Trichuris</taxon>
    </lineage>
</organism>
<evidence type="ECO:0000256" key="10">
    <source>
        <dbReference type="RuleBase" id="RU367150"/>
    </source>
</evidence>
<dbReference type="WBParaSite" id="TMUE_0000001600.1">
    <property type="protein sequence ID" value="TMUE_0000001600.1"/>
    <property type="gene ID" value="WBGene00297489"/>
</dbReference>
<dbReference type="Proteomes" id="UP000046395">
    <property type="component" value="Unassembled WGS sequence"/>
</dbReference>
<keyword evidence="9 10" id="KW-0137">Centromere</keyword>
<comment type="function">
    <text evidence="10">Acts as a component of the essential kinetochore-associated NDC80 complex, which is required for chromosome segregation and spindle checkpoint activity.</text>
</comment>
<evidence type="ECO:0000313" key="15">
    <source>
        <dbReference type="WBParaSite" id="TMUE_2000008090.1"/>
    </source>
</evidence>
<dbReference type="WBParaSite" id="TMUE_2000008090.1">
    <property type="protein sequence ID" value="TMUE_2000008090.1"/>
    <property type="gene ID" value="WBGene00288658"/>
</dbReference>
<sequence>MDEKSYREMVLMLQNVSLHRRHSYGKRPEVGFNASFSKKRHLSWERRDRVWKEALRLDKTAYTLELGPESMDRRLIITASTRLDGNSSWAEQMLRELAKSGEQLMAKVRTLQEGLDFLRSWQRSILGRVLDEIADLQEALAEDWLEITDVEADGDSEQRNTEMSFELFSLAKTKSELCRYLEVADKQAKFSMSKAEETLESLNRVRQHYKEELQCLLDLSGFRVGLSSIDSHHDCMHLTFTRLNSAVPNVACTLVIQKTNNSYRLLHVHPNVQSIAALVDELSRTQNWTAFLTRVRKQFQSFLTR</sequence>
<keyword evidence="4 10" id="KW-0158">Chromosome</keyword>
<dbReference type="GO" id="GO:0051301">
    <property type="term" value="P:cell division"/>
    <property type="evidence" value="ECO:0007669"/>
    <property type="project" value="UniProtKB-UniRule"/>
</dbReference>
<dbReference type="GO" id="GO:0031262">
    <property type="term" value="C:Ndc80 complex"/>
    <property type="evidence" value="ECO:0007669"/>
    <property type="project" value="InterPro"/>
</dbReference>
<evidence type="ECO:0000256" key="1">
    <source>
        <dbReference type="ARBA" id="ARBA00004584"/>
    </source>
</evidence>
<dbReference type="GO" id="GO:0005634">
    <property type="term" value="C:nucleus"/>
    <property type="evidence" value="ECO:0007669"/>
    <property type="project" value="UniProtKB-SubCell"/>
</dbReference>
<keyword evidence="6 10" id="KW-0498">Mitosis</keyword>
<evidence type="ECO:0000256" key="2">
    <source>
        <dbReference type="ARBA" id="ARBA00006379"/>
    </source>
</evidence>
<evidence type="ECO:0000259" key="12">
    <source>
        <dbReference type="Pfam" id="PF08234"/>
    </source>
</evidence>
<keyword evidence="13" id="KW-1185">Reference proteome</keyword>
<feature type="coiled-coil region" evidence="11">
    <location>
        <begin position="192"/>
        <end position="219"/>
    </location>
</feature>
<keyword evidence="5 10" id="KW-0132">Cell division</keyword>
<reference evidence="13" key="1">
    <citation type="submission" date="2013-11" db="EMBL/GenBank/DDBJ databases">
        <authorList>
            <person name="Aslett M."/>
        </authorList>
    </citation>
    <scope>NUCLEOTIDE SEQUENCE [LARGE SCALE GENOMIC DNA]</scope>
    <source>
        <strain evidence="13">Edinburgh</strain>
    </source>
</reference>
<dbReference type="GO" id="GO:0007059">
    <property type="term" value="P:chromosome segregation"/>
    <property type="evidence" value="ECO:0007669"/>
    <property type="project" value="InterPro"/>
</dbReference>
<evidence type="ECO:0000256" key="6">
    <source>
        <dbReference type="ARBA" id="ARBA00022776"/>
    </source>
</evidence>
<evidence type="ECO:0000256" key="9">
    <source>
        <dbReference type="ARBA" id="ARBA00023328"/>
    </source>
</evidence>
<dbReference type="PANTHER" id="PTHR14281">
    <property type="entry name" value="KINETOCHORE PROTEIN SPC25-RELATED"/>
    <property type="match status" value="1"/>
</dbReference>
<accession>A0A5S6QLK8</accession>
<evidence type="ECO:0000256" key="11">
    <source>
        <dbReference type="SAM" id="Coils"/>
    </source>
</evidence>
<comment type="subunit">
    <text evidence="10">Component of the NDC80 complex.</text>
</comment>
<reference evidence="14 15" key="3">
    <citation type="submission" date="2019-12" db="UniProtKB">
        <authorList>
            <consortium name="WormBaseParasite"/>
        </authorList>
    </citation>
    <scope>IDENTIFICATION</scope>
</reference>
<dbReference type="InterPro" id="IPR045143">
    <property type="entry name" value="Spc25"/>
</dbReference>
<reference evidence="13" key="2">
    <citation type="submission" date="2014-03" db="EMBL/GenBank/DDBJ databases">
        <title>The whipworm genome and dual-species transcriptomics of an intimate host-pathogen interaction.</title>
        <authorList>
            <person name="Foth B.J."/>
            <person name="Tsai I.J."/>
            <person name="Reid A.J."/>
            <person name="Bancroft A.J."/>
            <person name="Nichol S."/>
            <person name="Tracey A."/>
            <person name="Holroyd N."/>
            <person name="Cotton J.A."/>
            <person name="Stanley E.J."/>
            <person name="Zarowiecki M."/>
            <person name="Liu J.Z."/>
            <person name="Huckvale T."/>
            <person name="Cooper P.J."/>
            <person name="Grencis R.K."/>
            <person name="Berriman M."/>
        </authorList>
    </citation>
    <scope>NUCLEOTIDE SEQUENCE [LARGE SCALE GENOMIC DNA]</scope>
    <source>
        <strain evidence="13">Edinburgh</strain>
    </source>
</reference>
<comment type="similarity">
    <text evidence="2 10">Belongs to the SPC25 family.</text>
</comment>
<dbReference type="CDD" id="cd23784">
    <property type="entry name" value="RWD_Spc25"/>
    <property type="match status" value="1"/>
</dbReference>
<keyword evidence="8 10" id="KW-0131">Cell cycle</keyword>
<evidence type="ECO:0000313" key="14">
    <source>
        <dbReference type="WBParaSite" id="TMUE_0000001600.1"/>
    </source>
</evidence>
<protein>
    <recommendedName>
        <fullName evidence="3 10">Kinetochore protein SPC25</fullName>
    </recommendedName>
</protein>
<keyword evidence="10" id="KW-0995">Kinetochore</keyword>
<keyword evidence="7 11" id="KW-0175">Coiled coil</keyword>
<dbReference type="PANTHER" id="PTHR14281:SF0">
    <property type="entry name" value="KINETOCHORE PROTEIN SPC25"/>
    <property type="match status" value="1"/>
</dbReference>
<name>A0A5S6QLK8_TRIMR</name>
<evidence type="ECO:0000256" key="4">
    <source>
        <dbReference type="ARBA" id="ARBA00022454"/>
    </source>
</evidence>
<dbReference type="InterPro" id="IPR013255">
    <property type="entry name" value="Spc25_C"/>
</dbReference>
<evidence type="ECO:0000256" key="8">
    <source>
        <dbReference type="ARBA" id="ARBA00023306"/>
    </source>
</evidence>
<dbReference type="Pfam" id="PF08234">
    <property type="entry name" value="Spindle_Spc25"/>
    <property type="match status" value="1"/>
</dbReference>
<evidence type="ECO:0000256" key="3">
    <source>
        <dbReference type="ARBA" id="ARBA00013692"/>
    </source>
</evidence>
<comment type="subcellular location">
    <subcellularLocation>
        <location evidence="1">Chromosome</location>
        <location evidence="1">Centromere</location>
    </subcellularLocation>
    <subcellularLocation>
        <location evidence="10">Nucleus</location>
    </subcellularLocation>
    <subcellularLocation>
        <location evidence="10">Chromosome</location>
        <location evidence="10">Centromere</location>
        <location evidence="10">Kinetochore</location>
    </subcellularLocation>
</comment>
<dbReference type="Gene3D" id="3.30.457.50">
    <property type="entry name" value="Chromosome segregation protein Spc25"/>
    <property type="match status" value="1"/>
</dbReference>
<evidence type="ECO:0000256" key="7">
    <source>
        <dbReference type="ARBA" id="ARBA00023054"/>
    </source>
</evidence>